<gene>
    <name evidence="3" type="ORF">SAMN05421828_1239</name>
</gene>
<feature type="compositionally biased region" description="Gly residues" evidence="1">
    <location>
        <begin position="101"/>
        <end position="117"/>
    </location>
</feature>
<comment type="caution">
    <text evidence="3">The sequence shown here is derived from an EMBL/GenBank/DDBJ whole genome shotgun (WGS) entry which is preliminary data.</text>
</comment>
<feature type="region of interest" description="Disordered" evidence="1">
    <location>
        <begin position="97"/>
        <end position="122"/>
    </location>
</feature>
<organism evidence="3 4">
    <name type="scientific">Acidiphilium rubrum</name>
    <dbReference type="NCBI Taxonomy" id="526"/>
    <lineage>
        <taxon>Bacteria</taxon>
        <taxon>Pseudomonadati</taxon>
        <taxon>Pseudomonadota</taxon>
        <taxon>Alphaproteobacteria</taxon>
        <taxon>Acetobacterales</taxon>
        <taxon>Acidocellaceae</taxon>
        <taxon>Acidiphilium</taxon>
    </lineage>
</organism>
<name>A0A8G2CMQ8_ACIRU</name>
<protein>
    <submittedName>
        <fullName evidence="3">Uncharacterized protein</fullName>
    </submittedName>
</protein>
<evidence type="ECO:0000313" key="4">
    <source>
        <dbReference type="Proteomes" id="UP000186308"/>
    </source>
</evidence>
<evidence type="ECO:0000256" key="2">
    <source>
        <dbReference type="SAM" id="Phobius"/>
    </source>
</evidence>
<keyword evidence="4" id="KW-1185">Reference proteome</keyword>
<evidence type="ECO:0000313" key="3">
    <source>
        <dbReference type="EMBL" id="SIR28876.1"/>
    </source>
</evidence>
<dbReference type="Proteomes" id="UP000186308">
    <property type="component" value="Unassembled WGS sequence"/>
</dbReference>
<sequence length="166" mass="15896">MNITISHDGGAIVLRIEPAAGDPPVAIGGLAIPGHAGATGAGGTRPASVRRSWLDNRPVRLLALGAVLVAFIQIGMVVSGASGTAVQPPVAMAPMSLSGGTSSGGTPSGGPSSGGSLGAKAGHRAVPPAVAIGDALADGSRPIGKVHQPTIAPGTAAAQARFGLDP</sequence>
<accession>A0A8G2CMQ8</accession>
<keyword evidence="2" id="KW-0472">Membrane</keyword>
<feature type="transmembrane region" description="Helical" evidence="2">
    <location>
        <begin position="61"/>
        <end position="81"/>
    </location>
</feature>
<keyword evidence="2" id="KW-0812">Transmembrane</keyword>
<reference evidence="3 4" key="1">
    <citation type="submission" date="2017-01" db="EMBL/GenBank/DDBJ databases">
        <authorList>
            <person name="Varghese N."/>
            <person name="Submissions S."/>
        </authorList>
    </citation>
    <scope>NUCLEOTIDE SEQUENCE [LARGE SCALE GENOMIC DNA]</scope>
    <source>
        <strain evidence="3 4">ATCC 35905</strain>
    </source>
</reference>
<keyword evidence="2" id="KW-1133">Transmembrane helix</keyword>
<dbReference type="AlphaFoldDB" id="A0A8G2CMQ8"/>
<dbReference type="RefSeq" id="WP_029311985.1">
    <property type="nucleotide sequence ID" value="NZ_FTNE01000023.1"/>
</dbReference>
<proteinExistence type="predicted"/>
<dbReference type="EMBL" id="FTNE01000023">
    <property type="protein sequence ID" value="SIR28876.1"/>
    <property type="molecule type" value="Genomic_DNA"/>
</dbReference>
<evidence type="ECO:0000256" key="1">
    <source>
        <dbReference type="SAM" id="MobiDB-lite"/>
    </source>
</evidence>